<sequence length="37" mass="4306">MAISVTIPLDKLLEIQRRIRVTVDAYENLRTLEPIQP</sequence>
<dbReference type="AlphaFoldDB" id="A0A0F9E042"/>
<name>A0A0F9E042_9ZZZZ</name>
<feature type="non-terminal residue" evidence="1">
    <location>
        <position position="37"/>
    </location>
</feature>
<comment type="caution">
    <text evidence="1">The sequence shown here is derived from an EMBL/GenBank/DDBJ whole genome shotgun (WGS) entry which is preliminary data.</text>
</comment>
<proteinExistence type="predicted"/>
<organism evidence="1">
    <name type="scientific">marine sediment metagenome</name>
    <dbReference type="NCBI Taxonomy" id="412755"/>
    <lineage>
        <taxon>unclassified sequences</taxon>
        <taxon>metagenomes</taxon>
        <taxon>ecological metagenomes</taxon>
    </lineage>
</organism>
<gene>
    <name evidence="1" type="ORF">LCGC14_2135860</name>
</gene>
<dbReference type="EMBL" id="LAZR01026888">
    <property type="protein sequence ID" value="KKL67354.1"/>
    <property type="molecule type" value="Genomic_DNA"/>
</dbReference>
<evidence type="ECO:0000313" key="1">
    <source>
        <dbReference type="EMBL" id="KKL67354.1"/>
    </source>
</evidence>
<reference evidence="1" key="1">
    <citation type="journal article" date="2015" name="Nature">
        <title>Complex archaea that bridge the gap between prokaryotes and eukaryotes.</title>
        <authorList>
            <person name="Spang A."/>
            <person name="Saw J.H."/>
            <person name="Jorgensen S.L."/>
            <person name="Zaremba-Niedzwiedzka K."/>
            <person name="Martijn J."/>
            <person name="Lind A.E."/>
            <person name="van Eijk R."/>
            <person name="Schleper C."/>
            <person name="Guy L."/>
            <person name="Ettema T.J."/>
        </authorList>
    </citation>
    <scope>NUCLEOTIDE SEQUENCE</scope>
</reference>
<protein>
    <submittedName>
        <fullName evidence="1">Uncharacterized protein</fullName>
    </submittedName>
</protein>
<accession>A0A0F9E042</accession>